<protein>
    <recommendedName>
        <fullName evidence="4">Integral membrane protein</fullName>
    </recommendedName>
</protein>
<keyword evidence="1" id="KW-0472">Membrane</keyword>
<dbReference type="EMBL" id="JAVREZ010000016">
    <property type="protein sequence ID" value="MDT0485629.1"/>
    <property type="molecule type" value="Genomic_DNA"/>
</dbReference>
<comment type="caution">
    <text evidence="2">The sequence shown here is derived from an EMBL/GenBank/DDBJ whole genome shotgun (WGS) entry which is preliminary data.</text>
</comment>
<evidence type="ECO:0000313" key="3">
    <source>
        <dbReference type="Proteomes" id="UP001183824"/>
    </source>
</evidence>
<keyword evidence="1" id="KW-0812">Transmembrane</keyword>
<evidence type="ECO:0008006" key="4">
    <source>
        <dbReference type="Google" id="ProtNLM"/>
    </source>
</evidence>
<feature type="transmembrane region" description="Helical" evidence="1">
    <location>
        <begin position="36"/>
        <end position="55"/>
    </location>
</feature>
<keyword evidence="3" id="KW-1185">Reference proteome</keyword>
<feature type="transmembrane region" description="Helical" evidence="1">
    <location>
        <begin position="176"/>
        <end position="194"/>
    </location>
</feature>
<keyword evidence="1" id="KW-1133">Transmembrane helix</keyword>
<evidence type="ECO:0000256" key="1">
    <source>
        <dbReference type="SAM" id="Phobius"/>
    </source>
</evidence>
<evidence type="ECO:0000313" key="2">
    <source>
        <dbReference type="EMBL" id="MDT0485629.1"/>
    </source>
</evidence>
<sequence>MAAGWYTRTVRAAVFAAVCVLLSALAHTMMSGALVPWWALCAGLVAAGGVGWALAGHERGLRVIVPVVVVTQAVLHWSFSLAQSAGQPAARANAVGDTGDMPMVSMDHPMSSGHDMSSMGMDHSVHVGSGAPAGVEQWLGGTSLLGMYAAHLVAALLCGLWLGYGERVAFRLLRVVAGWLAAPLRLVSAAPALPRRPRVLRRRRRTRLVPRRLHLVHAITPRGPPATLAVL</sequence>
<proteinExistence type="predicted"/>
<dbReference type="RefSeq" id="WP_311718399.1">
    <property type="nucleotide sequence ID" value="NZ_JAVREZ010000016.1"/>
</dbReference>
<organism evidence="2 3">
    <name type="scientific">Streptomyces doebereineriae</name>
    <dbReference type="NCBI Taxonomy" id="3075528"/>
    <lineage>
        <taxon>Bacteria</taxon>
        <taxon>Bacillati</taxon>
        <taxon>Actinomycetota</taxon>
        <taxon>Actinomycetes</taxon>
        <taxon>Kitasatosporales</taxon>
        <taxon>Streptomycetaceae</taxon>
        <taxon>Streptomyces</taxon>
    </lineage>
</organism>
<reference evidence="3" key="1">
    <citation type="submission" date="2023-07" db="EMBL/GenBank/DDBJ databases">
        <title>30 novel species of actinomycetes from the DSMZ collection.</title>
        <authorList>
            <person name="Nouioui I."/>
        </authorList>
    </citation>
    <scope>NUCLEOTIDE SEQUENCE [LARGE SCALE GENOMIC DNA]</scope>
    <source>
        <strain evidence="3">DSM 41640</strain>
    </source>
</reference>
<dbReference type="Proteomes" id="UP001183824">
    <property type="component" value="Unassembled WGS sequence"/>
</dbReference>
<name>A0ABU2VJ64_9ACTN</name>
<gene>
    <name evidence="2" type="ORF">RNB18_36665</name>
</gene>
<accession>A0ABU2VJ64</accession>
<feature type="transmembrane region" description="Helical" evidence="1">
    <location>
        <begin position="145"/>
        <end position="164"/>
    </location>
</feature>